<evidence type="ECO:0000313" key="2">
    <source>
        <dbReference type="Proteomes" id="UP000235965"/>
    </source>
</evidence>
<comment type="caution">
    <text evidence="1">The sequence shown here is derived from an EMBL/GenBank/DDBJ whole genome shotgun (WGS) entry which is preliminary data.</text>
</comment>
<accession>A0A2J7QAI2</accession>
<protein>
    <submittedName>
        <fullName evidence="1">Uncharacterized protein</fullName>
    </submittedName>
</protein>
<organism evidence="1 2">
    <name type="scientific">Cryptotermes secundus</name>
    <dbReference type="NCBI Taxonomy" id="105785"/>
    <lineage>
        <taxon>Eukaryota</taxon>
        <taxon>Metazoa</taxon>
        <taxon>Ecdysozoa</taxon>
        <taxon>Arthropoda</taxon>
        <taxon>Hexapoda</taxon>
        <taxon>Insecta</taxon>
        <taxon>Pterygota</taxon>
        <taxon>Neoptera</taxon>
        <taxon>Polyneoptera</taxon>
        <taxon>Dictyoptera</taxon>
        <taxon>Blattodea</taxon>
        <taxon>Blattoidea</taxon>
        <taxon>Termitoidae</taxon>
        <taxon>Kalotermitidae</taxon>
        <taxon>Cryptotermitinae</taxon>
        <taxon>Cryptotermes</taxon>
    </lineage>
</organism>
<name>A0A2J7QAI2_9NEOP</name>
<dbReference type="OrthoDB" id="8193587at2759"/>
<dbReference type="InParanoid" id="A0A2J7QAI2"/>
<dbReference type="AlphaFoldDB" id="A0A2J7QAI2"/>
<keyword evidence="2" id="KW-1185">Reference proteome</keyword>
<gene>
    <name evidence="1" type="ORF">B7P43_G03809</name>
</gene>
<sequence length="506" mass="56137">MEEDKEKCVVAIAKCASYQAVPGYTGQVKIPDTGFDKSKSSDTKLEEVVHNAKSESHYAFILAPLNANTAKPELTSPNVLCNTSNVSIYVTAPYYFKMNAGSTCNVNQPTESCNAADISAQVIVSKDTDSKMASDQPQCSHEDRKSAVYIVAALLQNEISPFQSENNKYWPSEIQEIISRHSCTVEHIFATSSEAILITFPCTPGFEKDKVGPADRSTVKCGSSSSFGLTDECMLEKKFNILFHHLSTGLMSNLSPESAIKRFLCYAMNDIMEVMSIEYALSLVCNCSLCWYLYMCAKVIYRDSPEETPKLNWSGCAISSYRCLAMRKICVTDRNSKAVGQDSSINCSFTLPLRFTRGGKKRKLHDQREFKPLKRNMVLLDSNLNKVPKVTARTCDSAVAPSCSFSSDLNKVSEVTVRQYDSAVVPSSSFRSVLNKVSKVTARTYDSVVVPAYSLRVKPDHVVKTIGLGFKGCPRFQSPEEDAYVFNPVRQFKGNTYTRKKNSGVR</sequence>
<evidence type="ECO:0000313" key="1">
    <source>
        <dbReference type="EMBL" id="PNF25601.1"/>
    </source>
</evidence>
<dbReference type="EMBL" id="NEVH01016330">
    <property type="protein sequence ID" value="PNF25601.1"/>
    <property type="molecule type" value="Genomic_DNA"/>
</dbReference>
<reference evidence="1 2" key="1">
    <citation type="submission" date="2017-12" db="EMBL/GenBank/DDBJ databases">
        <title>Hemimetabolous genomes reveal molecular basis of termite eusociality.</title>
        <authorList>
            <person name="Harrison M.C."/>
            <person name="Jongepier E."/>
            <person name="Robertson H.M."/>
            <person name="Arning N."/>
            <person name="Bitard-Feildel T."/>
            <person name="Chao H."/>
            <person name="Childers C.P."/>
            <person name="Dinh H."/>
            <person name="Doddapaneni H."/>
            <person name="Dugan S."/>
            <person name="Gowin J."/>
            <person name="Greiner C."/>
            <person name="Han Y."/>
            <person name="Hu H."/>
            <person name="Hughes D.S.T."/>
            <person name="Huylmans A.-K."/>
            <person name="Kemena C."/>
            <person name="Kremer L.P.M."/>
            <person name="Lee S.L."/>
            <person name="Lopez-Ezquerra A."/>
            <person name="Mallet L."/>
            <person name="Monroy-Kuhn J.M."/>
            <person name="Moser A."/>
            <person name="Murali S.C."/>
            <person name="Muzny D.M."/>
            <person name="Otani S."/>
            <person name="Piulachs M.-D."/>
            <person name="Poelchau M."/>
            <person name="Qu J."/>
            <person name="Schaub F."/>
            <person name="Wada-Katsumata A."/>
            <person name="Worley K.C."/>
            <person name="Xie Q."/>
            <person name="Ylla G."/>
            <person name="Poulsen M."/>
            <person name="Gibbs R.A."/>
            <person name="Schal C."/>
            <person name="Richards S."/>
            <person name="Belles X."/>
            <person name="Korb J."/>
            <person name="Bornberg-Bauer E."/>
        </authorList>
    </citation>
    <scope>NUCLEOTIDE SEQUENCE [LARGE SCALE GENOMIC DNA]</scope>
    <source>
        <tissue evidence="1">Whole body</tissue>
    </source>
</reference>
<dbReference type="Proteomes" id="UP000235965">
    <property type="component" value="Unassembled WGS sequence"/>
</dbReference>
<proteinExistence type="predicted"/>